<accession>A0A6M5CCT7</accession>
<proteinExistence type="predicted"/>
<protein>
    <submittedName>
        <fullName evidence="1">Uncharacterized protein</fullName>
    </submittedName>
</protein>
<gene>
    <name evidence="1" type="ORF">2019VC1_44</name>
</gene>
<sequence length="59" mass="6927">MLDNKAETEKTITYMRTIANMLESGEYYLSDLSIRCENINWNIEREEINIQLLKATKNG</sequence>
<organism evidence="1">
    <name type="scientific">Vibrio phage Vc1</name>
    <dbReference type="NCBI Taxonomy" id="1480731"/>
    <lineage>
        <taxon>Viruses</taxon>
        <taxon>Duplodnaviria</taxon>
        <taxon>Heunggongvirae</taxon>
        <taxon>Uroviricota</taxon>
        <taxon>Caudoviricetes</taxon>
        <taxon>Drexlerviridae</taxon>
        <taxon>Jhansiroadvirus</taxon>
        <taxon>Jhansiroadvirus gwaliVC1</taxon>
    </lineage>
</organism>
<name>A0A6M5CCT7_9CAUD</name>
<dbReference type="EMBL" id="MT360682">
    <property type="protein sequence ID" value="QJT70649.1"/>
    <property type="molecule type" value="Genomic_DNA"/>
</dbReference>
<evidence type="ECO:0000313" key="1">
    <source>
        <dbReference type="EMBL" id="QJT70649.1"/>
    </source>
</evidence>
<reference evidence="1" key="1">
    <citation type="submission" date="2020-04" db="EMBL/GenBank/DDBJ databases">
        <authorList>
            <person name="Kumar P."/>
            <person name="Meghvansi M.K."/>
            <person name="Kamboj D.V."/>
        </authorList>
    </citation>
    <scope>NUCLEOTIDE SEQUENCE [LARGE SCALE GENOMIC DNA]</scope>
</reference>